<keyword evidence="1 3" id="KW-0378">Hydrolase</keyword>
<reference evidence="3 4" key="1">
    <citation type="submission" date="2016-12" db="EMBL/GenBank/DDBJ databases">
        <title>Discovery of methanogenic haloarchaea.</title>
        <authorList>
            <person name="Sorokin D.Y."/>
            <person name="Makarova K.S."/>
            <person name="Abbas B."/>
            <person name="Ferrer M."/>
            <person name="Golyshin P.N."/>
        </authorList>
    </citation>
    <scope>NUCLEOTIDE SEQUENCE [LARGE SCALE GENOMIC DNA]</scope>
    <source>
        <strain evidence="3">AMET1</strain>
    </source>
</reference>
<keyword evidence="4" id="KW-1185">Reference proteome</keyword>
<dbReference type="PRINTS" id="PR00111">
    <property type="entry name" value="ABHYDROLASE"/>
</dbReference>
<dbReference type="InterPro" id="IPR000073">
    <property type="entry name" value="AB_hydrolase_1"/>
</dbReference>
<dbReference type="InterPro" id="IPR050266">
    <property type="entry name" value="AB_hydrolase_sf"/>
</dbReference>
<evidence type="ECO:0000313" key="4">
    <source>
        <dbReference type="Proteomes" id="UP000195137"/>
    </source>
</evidence>
<feature type="domain" description="AB hydrolase-1" evidence="2">
    <location>
        <begin position="21"/>
        <end position="128"/>
    </location>
</feature>
<evidence type="ECO:0000256" key="1">
    <source>
        <dbReference type="ARBA" id="ARBA00022801"/>
    </source>
</evidence>
<organism evidence="3 4">
    <name type="scientific">Methanonatronarchaeum thermophilum</name>
    <dbReference type="NCBI Taxonomy" id="1927129"/>
    <lineage>
        <taxon>Archaea</taxon>
        <taxon>Methanobacteriati</taxon>
        <taxon>Methanobacteriota</taxon>
        <taxon>Methanonatronarchaeia</taxon>
        <taxon>Methanonatronarchaeales</taxon>
        <taxon>Methanonatronarchaeaceae</taxon>
        <taxon>Methanonatronarchaeum</taxon>
    </lineage>
</organism>
<evidence type="ECO:0000313" key="3">
    <source>
        <dbReference type="EMBL" id="OUJ18404.1"/>
    </source>
</evidence>
<dbReference type="Proteomes" id="UP000195137">
    <property type="component" value="Unassembled WGS sequence"/>
</dbReference>
<sequence>MEQTKLKNKIYYETHGHKNNPTLLLLHNIGLNHKTWQHQIKPLKKHYQLILTDLPEHGKSRKTQTEFNFQKTTKQLHKLINKLKTRKLTIIGQSLGGLVAQHYTNKHPNKINKLILIGTPSLHHQLDDYANTLIDIHTKAIQITPWEILKQ</sequence>
<dbReference type="Gene3D" id="3.40.50.1820">
    <property type="entry name" value="alpha/beta hydrolase"/>
    <property type="match status" value="1"/>
</dbReference>
<dbReference type="Pfam" id="PF00561">
    <property type="entry name" value="Abhydrolase_1"/>
    <property type="match status" value="1"/>
</dbReference>
<gene>
    <name evidence="3" type="ORF">AMET1_1320</name>
</gene>
<dbReference type="RefSeq" id="WP_086637682.1">
    <property type="nucleotide sequence ID" value="NZ_MRZU01000004.1"/>
</dbReference>
<dbReference type="GO" id="GO:0016020">
    <property type="term" value="C:membrane"/>
    <property type="evidence" value="ECO:0007669"/>
    <property type="project" value="TreeGrafter"/>
</dbReference>
<name>A0A1Y3GDX7_9EURY</name>
<protein>
    <submittedName>
        <fullName evidence="3">Alpha/beta superfamily hydrolase</fullName>
    </submittedName>
</protein>
<accession>A0A1Y3GDX7</accession>
<dbReference type="PANTHER" id="PTHR43798:SF31">
    <property type="entry name" value="AB HYDROLASE SUPERFAMILY PROTEIN YCLE"/>
    <property type="match status" value="1"/>
</dbReference>
<dbReference type="AlphaFoldDB" id="A0A1Y3GDX7"/>
<dbReference type="PANTHER" id="PTHR43798">
    <property type="entry name" value="MONOACYLGLYCEROL LIPASE"/>
    <property type="match status" value="1"/>
</dbReference>
<dbReference type="OrthoDB" id="7466at2157"/>
<proteinExistence type="predicted"/>
<dbReference type="GO" id="GO:0016787">
    <property type="term" value="F:hydrolase activity"/>
    <property type="evidence" value="ECO:0007669"/>
    <property type="project" value="UniProtKB-KW"/>
</dbReference>
<dbReference type="SUPFAM" id="SSF53474">
    <property type="entry name" value="alpha/beta-Hydrolases"/>
    <property type="match status" value="1"/>
</dbReference>
<comment type="caution">
    <text evidence="3">The sequence shown here is derived from an EMBL/GenBank/DDBJ whole genome shotgun (WGS) entry which is preliminary data.</text>
</comment>
<dbReference type="EMBL" id="MRZU01000004">
    <property type="protein sequence ID" value="OUJ18404.1"/>
    <property type="molecule type" value="Genomic_DNA"/>
</dbReference>
<evidence type="ECO:0000259" key="2">
    <source>
        <dbReference type="Pfam" id="PF00561"/>
    </source>
</evidence>
<dbReference type="InterPro" id="IPR029058">
    <property type="entry name" value="AB_hydrolase_fold"/>
</dbReference>